<evidence type="ECO:0000313" key="3">
    <source>
        <dbReference type="Proteomes" id="UP000177165"/>
    </source>
</evidence>
<dbReference type="AlphaFoldDB" id="A0A1G2AQ54"/>
<keyword evidence="1" id="KW-0472">Membrane</keyword>
<accession>A0A1G2AQ54</accession>
<organism evidence="2 3">
    <name type="scientific">Candidatus Kerfeldbacteria bacterium RIFCSPHIGHO2_02_FULL_42_14</name>
    <dbReference type="NCBI Taxonomy" id="1798540"/>
    <lineage>
        <taxon>Bacteria</taxon>
        <taxon>Candidatus Kerfeldiibacteriota</taxon>
    </lineage>
</organism>
<feature type="transmembrane region" description="Helical" evidence="1">
    <location>
        <begin position="174"/>
        <end position="195"/>
    </location>
</feature>
<name>A0A1G2AQ54_9BACT</name>
<protein>
    <recommendedName>
        <fullName evidence="4">Polysaccharide chain length determinant N-terminal domain-containing protein</fullName>
    </recommendedName>
</protein>
<reference evidence="2 3" key="1">
    <citation type="journal article" date="2016" name="Nat. Commun.">
        <title>Thousands of microbial genomes shed light on interconnected biogeochemical processes in an aquifer system.</title>
        <authorList>
            <person name="Anantharaman K."/>
            <person name="Brown C.T."/>
            <person name="Hug L.A."/>
            <person name="Sharon I."/>
            <person name="Castelle C.J."/>
            <person name="Probst A.J."/>
            <person name="Thomas B.C."/>
            <person name="Singh A."/>
            <person name="Wilkins M.J."/>
            <person name="Karaoz U."/>
            <person name="Brodie E.L."/>
            <person name="Williams K.H."/>
            <person name="Hubbard S.S."/>
            <person name="Banfield J.F."/>
        </authorList>
    </citation>
    <scope>NUCLEOTIDE SEQUENCE [LARGE SCALE GENOMIC DNA]</scope>
</reference>
<dbReference type="STRING" id="1798540.A3B74_04930"/>
<feature type="transmembrane region" description="Helical" evidence="1">
    <location>
        <begin position="16"/>
        <end position="35"/>
    </location>
</feature>
<gene>
    <name evidence="2" type="ORF">A3B74_04930</name>
</gene>
<dbReference type="EMBL" id="MHKB01000013">
    <property type="protein sequence ID" value="OGY78689.1"/>
    <property type="molecule type" value="Genomic_DNA"/>
</dbReference>
<evidence type="ECO:0000313" key="2">
    <source>
        <dbReference type="EMBL" id="OGY78689.1"/>
    </source>
</evidence>
<comment type="caution">
    <text evidence="2">The sequence shown here is derived from an EMBL/GenBank/DDBJ whole genome shotgun (WGS) entry which is preliminary data.</text>
</comment>
<sequence>MEFKDHIRIIKNYKKFIVSFTVVVIAGAAIIAWAMPERFKTSVAFAINRGEVQQTTDYQYDGYYVLRAAELYAQNIVSWFLTPSFLVEVYEKAKIPPEITNLERFGNRFKTKQYSPQNIVVTFTVNDRTTAEKLAQSIIATVEEQASAFGQSVEKDLFMVVGSQPVIVNDQQPAWLIILVGGILGLIVSFILVYIHRYLKAV</sequence>
<keyword evidence="1" id="KW-0812">Transmembrane</keyword>
<proteinExistence type="predicted"/>
<keyword evidence="1" id="KW-1133">Transmembrane helix</keyword>
<evidence type="ECO:0008006" key="4">
    <source>
        <dbReference type="Google" id="ProtNLM"/>
    </source>
</evidence>
<dbReference type="Proteomes" id="UP000177165">
    <property type="component" value="Unassembled WGS sequence"/>
</dbReference>
<evidence type="ECO:0000256" key="1">
    <source>
        <dbReference type="SAM" id="Phobius"/>
    </source>
</evidence>